<keyword evidence="2" id="KW-1133">Transmembrane helix</keyword>
<dbReference type="EMBL" id="MGFQ01000019">
    <property type="protein sequence ID" value="OGM09864.1"/>
    <property type="molecule type" value="Genomic_DNA"/>
</dbReference>
<feature type="domain" description="Baseplate protein J-like barrel" evidence="3">
    <location>
        <begin position="474"/>
        <end position="551"/>
    </location>
</feature>
<keyword evidence="2" id="KW-0812">Transmembrane</keyword>
<dbReference type="InterPro" id="IPR006949">
    <property type="entry name" value="Barrel_Baseplate_J-like"/>
</dbReference>
<dbReference type="AlphaFoldDB" id="A0A1F7X435"/>
<organism evidence="4 5">
    <name type="scientific">Candidatus Woesebacteria bacterium RBG_13_36_22</name>
    <dbReference type="NCBI Taxonomy" id="1802478"/>
    <lineage>
        <taxon>Bacteria</taxon>
        <taxon>Candidatus Woeseibacteriota</taxon>
    </lineage>
</organism>
<gene>
    <name evidence="4" type="ORF">A2Z67_03635</name>
</gene>
<comment type="caution">
    <text evidence="4">The sequence shown here is derived from an EMBL/GenBank/DDBJ whole genome shotgun (WGS) entry which is preliminary data.</text>
</comment>
<evidence type="ECO:0000256" key="2">
    <source>
        <dbReference type="SAM" id="Phobius"/>
    </source>
</evidence>
<dbReference type="Pfam" id="PF04865">
    <property type="entry name" value="Baseplate_J"/>
    <property type="match status" value="1"/>
</dbReference>
<evidence type="ECO:0000313" key="4">
    <source>
        <dbReference type="EMBL" id="OGM09864.1"/>
    </source>
</evidence>
<evidence type="ECO:0000313" key="5">
    <source>
        <dbReference type="Proteomes" id="UP000176939"/>
    </source>
</evidence>
<feature type="compositionally biased region" description="Polar residues" evidence="1">
    <location>
        <begin position="546"/>
        <end position="559"/>
    </location>
</feature>
<protein>
    <recommendedName>
        <fullName evidence="3">Baseplate protein J-like barrel domain-containing protein</fullName>
    </recommendedName>
</protein>
<name>A0A1F7X435_9BACT</name>
<keyword evidence="2" id="KW-0472">Membrane</keyword>
<reference evidence="4 5" key="1">
    <citation type="journal article" date="2016" name="Nat. Commun.">
        <title>Thousands of microbial genomes shed light on interconnected biogeochemical processes in an aquifer system.</title>
        <authorList>
            <person name="Anantharaman K."/>
            <person name="Brown C.T."/>
            <person name="Hug L.A."/>
            <person name="Sharon I."/>
            <person name="Castelle C.J."/>
            <person name="Probst A.J."/>
            <person name="Thomas B.C."/>
            <person name="Singh A."/>
            <person name="Wilkins M.J."/>
            <person name="Karaoz U."/>
            <person name="Brodie E.L."/>
            <person name="Williams K.H."/>
            <person name="Hubbard S.S."/>
            <person name="Banfield J.F."/>
        </authorList>
    </citation>
    <scope>NUCLEOTIDE SEQUENCE [LARGE SCALE GENOMIC DNA]</scope>
</reference>
<evidence type="ECO:0000259" key="3">
    <source>
        <dbReference type="Pfam" id="PF04865"/>
    </source>
</evidence>
<feature type="transmembrane region" description="Helical" evidence="2">
    <location>
        <begin position="376"/>
        <end position="398"/>
    </location>
</feature>
<proteinExistence type="predicted"/>
<accession>A0A1F7X435</accession>
<sequence>MDLKSVLTGKEQLEFYWALVVEANWVQAGIWSTKQGKANVVSIGPSAAWETDEELVNACDSCLSAAIQSLPEDVTEPTKTVFGVSSSWVSEGQIKPEFLDKIKKICSSLSLTPVGFVVLGEAISFFMKSDEGVPLNAIVIGVGEENIEISVFKLGNLLGTHIVSRSVSIVDDLTEGISRFASEDALPSRILIYDGKEGQLEEVRQSLMNASWDDYEKVKFLHTPKIEIVTPEQKILATALAGGAEIANVTGVEKPFEPKEEKEEEELKESEVVNVETPKAIDLGFVMDKDIRQESDVKPEIPPQENKEFLPNNKEEVSPQERQFIPASGVLPLFKIKAVNLIRKISSKINLFLEKFGAAKGYGVSGGGKTFLGKRVLFLGLGAFIILLISGIIFWWYYPKATVTIYVSPEKLDQTETVFVDPSTSSVDFEKRILPGEFITEKADGEKTQDTSGTKTVGDKAKGEITLYRSGSEISLKAGTIITGPGSLEFTLDDGVTVASGSASSPSTTKAQVTAEDIGAQYNLAGGETFSVSNYPRGELEAKNDSAFSGGSSREISAVSQDDQDKLESDLKKELEEKAIEQISSNLSSDKYFIKESVQTTILDETFSNKVGDEASTLKISLSVEVKGLVVNKSNLYDLAKEALKGKVSQGYALREDQITVSFEYVEEDINIYELEANYVANLLPEVNSDKIIKDIAGKYPTLAKEYLSSIKGFSKAQITMNLNLPGRLGTLPRVSKNISIEVAAD</sequence>
<feature type="region of interest" description="Disordered" evidence="1">
    <location>
        <begin position="543"/>
        <end position="568"/>
    </location>
</feature>
<dbReference type="Proteomes" id="UP000176939">
    <property type="component" value="Unassembled WGS sequence"/>
</dbReference>
<evidence type="ECO:0000256" key="1">
    <source>
        <dbReference type="SAM" id="MobiDB-lite"/>
    </source>
</evidence>